<dbReference type="AlphaFoldDB" id="A0A5B8I694"/>
<evidence type="ECO:0000313" key="2">
    <source>
        <dbReference type="Proteomes" id="UP000320591"/>
    </source>
</evidence>
<protein>
    <submittedName>
        <fullName evidence="1">Uncharacterized protein</fullName>
    </submittedName>
</protein>
<dbReference type="Proteomes" id="UP000320591">
    <property type="component" value="Chromosome"/>
</dbReference>
<gene>
    <name evidence="1" type="ORF">Dpoa569_0001271</name>
</gene>
<reference evidence="1 2" key="1">
    <citation type="journal article" date="2019" name="Environ. Microbiol.">
        <title>The phytopathogenic nature of Dickeya aquatica 174/2 and the dynamic early evolution of Dickeya pathogenicity.</title>
        <authorList>
            <person name="Duprey A."/>
            <person name="Taib N."/>
            <person name="Leonard S."/>
            <person name="Garin T."/>
            <person name="Flandrois J.P."/>
            <person name="Nasser W."/>
            <person name="Brochier-Armanet C."/>
            <person name="Reverchon S."/>
        </authorList>
    </citation>
    <scope>NUCLEOTIDE SEQUENCE [LARGE SCALE GENOMIC DNA]</scope>
    <source>
        <strain evidence="1 2">NCPPB 569</strain>
    </source>
</reference>
<sequence length="82" mass="9406">MKSADDWLNECIESEHGIFKKRKDALDLSIGRENFIRHIFRSIQSTVEVCVPQPILNESAHSYRKRVIDEIHRAGGTVATLK</sequence>
<proteinExistence type="predicted"/>
<dbReference type="EMBL" id="CP042220">
    <property type="protein sequence ID" value="QDX29498.1"/>
    <property type="molecule type" value="Genomic_DNA"/>
</dbReference>
<accession>A0A5B8I694</accession>
<evidence type="ECO:0000313" key="1">
    <source>
        <dbReference type="EMBL" id="QDX29498.1"/>
    </source>
</evidence>
<dbReference type="STRING" id="568768.GCA_000406125_02586"/>
<name>A0A5B8I694_9GAMM</name>
<organism evidence="1 2">
    <name type="scientific">Dickeya poaceiphila</name>
    <dbReference type="NCBI Taxonomy" id="568768"/>
    <lineage>
        <taxon>Bacteria</taxon>
        <taxon>Pseudomonadati</taxon>
        <taxon>Pseudomonadota</taxon>
        <taxon>Gammaproteobacteria</taxon>
        <taxon>Enterobacterales</taxon>
        <taxon>Pectobacteriaceae</taxon>
        <taxon>Dickeya</taxon>
    </lineage>
</organism>
<dbReference type="RefSeq" id="WP_128569752.1">
    <property type="nucleotide sequence ID" value="NZ_CM001975.1"/>
</dbReference>
<dbReference type="KEGG" id="dic:Dpoa569_0001271"/>
<keyword evidence="2" id="KW-1185">Reference proteome</keyword>